<dbReference type="AlphaFoldDB" id="A0A4V2YM65"/>
<gene>
    <name evidence="2" type="ORF">E1263_32215</name>
</gene>
<dbReference type="EMBL" id="SMKX01000131">
    <property type="protein sequence ID" value="TDD49377.1"/>
    <property type="molecule type" value="Genomic_DNA"/>
</dbReference>
<comment type="caution">
    <text evidence="2">The sequence shown here is derived from an EMBL/GenBank/DDBJ whole genome shotgun (WGS) entry which is preliminary data.</text>
</comment>
<feature type="transmembrane region" description="Helical" evidence="1">
    <location>
        <begin position="76"/>
        <end position="93"/>
    </location>
</feature>
<keyword evidence="1" id="KW-1133">Transmembrane helix</keyword>
<feature type="transmembrane region" description="Helical" evidence="1">
    <location>
        <begin position="35"/>
        <end position="56"/>
    </location>
</feature>
<evidence type="ECO:0000256" key="1">
    <source>
        <dbReference type="SAM" id="Phobius"/>
    </source>
</evidence>
<dbReference type="RefSeq" id="WP_132174277.1">
    <property type="nucleotide sequence ID" value="NZ_SMKX01000131.1"/>
</dbReference>
<sequence length="100" mass="11408">MDQGGDQTPALTVSRVLRGLFDINTMYEGEGKRWWVWWLARILLWGLGGSLGGLLWELVTDTTADGRPFYERLLTNVYLWTTLLTTGVLALYARRDGTRD</sequence>
<organism evidence="2 3">
    <name type="scientific">Kribbella antibiotica</name>
    <dbReference type="NCBI Taxonomy" id="190195"/>
    <lineage>
        <taxon>Bacteria</taxon>
        <taxon>Bacillati</taxon>
        <taxon>Actinomycetota</taxon>
        <taxon>Actinomycetes</taxon>
        <taxon>Propionibacteriales</taxon>
        <taxon>Kribbellaceae</taxon>
        <taxon>Kribbella</taxon>
    </lineage>
</organism>
<keyword evidence="3" id="KW-1185">Reference proteome</keyword>
<proteinExistence type="predicted"/>
<protein>
    <submittedName>
        <fullName evidence="2">Uncharacterized protein</fullName>
    </submittedName>
</protein>
<name>A0A4V2YM65_9ACTN</name>
<reference evidence="2 3" key="1">
    <citation type="submission" date="2019-03" db="EMBL/GenBank/DDBJ databases">
        <title>Draft genome sequences of novel Actinobacteria.</title>
        <authorList>
            <person name="Sahin N."/>
            <person name="Ay H."/>
            <person name="Saygin H."/>
        </authorList>
    </citation>
    <scope>NUCLEOTIDE SEQUENCE [LARGE SCALE GENOMIC DNA]</scope>
    <source>
        <strain evidence="2 3">JCM 13523</strain>
    </source>
</reference>
<keyword evidence="1" id="KW-0812">Transmembrane</keyword>
<keyword evidence="1" id="KW-0472">Membrane</keyword>
<evidence type="ECO:0000313" key="2">
    <source>
        <dbReference type="EMBL" id="TDD49377.1"/>
    </source>
</evidence>
<accession>A0A4V2YM65</accession>
<dbReference type="Proteomes" id="UP000295124">
    <property type="component" value="Unassembled WGS sequence"/>
</dbReference>
<dbReference type="OrthoDB" id="3831183at2"/>
<evidence type="ECO:0000313" key="3">
    <source>
        <dbReference type="Proteomes" id="UP000295124"/>
    </source>
</evidence>